<dbReference type="Gene3D" id="3.40.190.10">
    <property type="entry name" value="Periplasmic binding protein-like II"/>
    <property type="match status" value="1"/>
</dbReference>
<dbReference type="PANTHER" id="PTHR43649">
    <property type="entry name" value="ARABINOSE-BINDING PROTEIN-RELATED"/>
    <property type="match status" value="1"/>
</dbReference>
<proteinExistence type="predicted"/>
<dbReference type="STRING" id="2017.SAMN05444320_101414"/>
<name>A0A1M4UGK6_STRHI</name>
<dbReference type="EMBL" id="FQVN01000001">
    <property type="protein sequence ID" value="SHE55768.1"/>
    <property type="molecule type" value="Genomic_DNA"/>
</dbReference>
<keyword evidence="3" id="KW-1185">Reference proteome</keyword>
<dbReference type="PANTHER" id="PTHR43649:SF12">
    <property type="entry name" value="DIACETYLCHITOBIOSE BINDING PROTEIN DASA"/>
    <property type="match status" value="1"/>
</dbReference>
<feature type="signal peptide" evidence="1">
    <location>
        <begin position="1"/>
        <end position="28"/>
    </location>
</feature>
<dbReference type="RefSeq" id="WP_073479582.1">
    <property type="nucleotide sequence ID" value="NZ_FQVN01000001.1"/>
</dbReference>
<accession>A0A1M4UGK6</accession>
<dbReference type="InterPro" id="IPR050490">
    <property type="entry name" value="Bact_solute-bd_prot1"/>
</dbReference>
<dbReference type="PROSITE" id="PS51257">
    <property type="entry name" value="PROKAR_LIPOPROTEIN"/>
    <property type="match status" value="1"/>
</dbReference>
<dbReference type="SUPFAM" id="SSF53850">
    <property type="entry name" value="Periplasmic binding protein-like II"/>
    <property type="match status" value="1"/>
</dbReference>
<dbReference type="AlphaFoldDB" id="A0A1M4UGK6"/>
<keyword evidence="1" id="KW-0732">Signal</keyword>
<reference evidence="2 3" key="1">
    <citation type="submission" date="2016-11" db="EMBL/GenBank/DDBJ databases">
        <authorList>
            <person name="Jaros S."/>
            <person name="Januszkiewicz K."/>
            <person name="Wedrychowicz H."/>
        </authorList>
    </citation>
    <scope>NUCLEOTIDE SEQUENCE [LARGE SCALE GENOMIC DNA]</scope>
    <source>
        <strain evidence="2 3">DSM 44523</strain>
    </source>
</reference>
<feature type="chain" id="PRO_5013155122" evidence="1">
    <location>
        <begin position="29"/>
        <end position="432"/>
    </location>
</feature>
<evidence type="ECO:0000313" key="3">
    <source>
        <dbReference type="Proteomes" id="UP000184501"/>
    </source>
</evidence>
<gene>
    <name evidence="2" type="ORF">SAMN05444320_101414</name>
</gene>
<evidence type="ECO:0000256" key="1">
    <source>
        <dbReference type="SAM" id="SignalP"/>
    </source>
</evidence>
<protein>
    <submittedName>
        <fullName evidence="2">Carbohydrate ABC transporter substrate-binding protein, CUT1 family</fullName>
    </submittedName>
</protein>
<dbReference type="OrthoDB" id="8663148at2"/>
<dbReference type="Proteomes" id="UP000184501">
    <property type="component" value="Unassembled WGS sequence"/>
</dbReference>
<dbReference type="InterPro" id="IPR006059">
    <property type="entry name" value="SBP"/>
</dbReference>
<dbReference type="Pfam" id="PF01547">
    <property type="entry name" value="SBP_bac_1"/>
    <property type="match status" value="1"/>
</dbReference>
<organism evidence="2 3">
    <name type="scientific">Streptoalloteichus hindustanus</name>
    <dbReference type="NCBI Taxonomy" id="2017"/>
    <lineage>
        <taxon>Bacteria</taxon>
        <taxon>Bacillati</taxon>
        <taxon>Actinomycetota</taxon>
        <taxon>Actinomycetes</taxon>
        <taxon>Pseudonocardiales</taxon>
        <taxon>Pseudonocardiaceae</taxon>
        <taxon>Streptoalloteichus</taxon>
    </lineage>
</organism>
<sequence length="432" mass="46631">MVRHGKRGSALLSVTVASALALSLTACAGSDSGSGDGRSLTYWSMWKENEPQARVLREAAQAFEREHGVRVVIQWQGRDVLKKVAPALRGGDLPDLVDQDQALVRSTLVAADAHRDLTGLYAADVAGRKVSDVVSARYSDLVRRDGKPYLVPYEVIGYGLWFDGAALPEVAASPPGTWSEFTALLSARKAAGAAPLALDGDIGQYNALWTVGALQGALGKDKVNELARDRSGEAWRRPEVRAVLDDVAGLARSGFFAAGHNGGKWPAAQEKWAQGQADFLLMGSWAPSETGAKARAGFQYRFAALPSAGRQRYVPVESIGFAIPRRAKNAEAAERFVAYFLRDEHLGRISSVARNLTPNPALPVPDELAGLAEATRSLPLARVQDGVAEDFPGYVEEVLWPANDQLLRGQTDVDGFLGQIGEKQVNYWKKNR</sequence>
<evidence type="ECO:0000313" key="2">
    <source>
        <dbReference type="EMBL" id="SHE55768.1"/>
    </source>
</evidence>